<dbReference type="GO" id="GO:0003723">
    <property type="term" value="F:RNA binding"/>
    <property type="evidence" value="ECO:0007669"/>
    <property type="project" value="InterPro"/>
</dbReference>
<dbReference type="Pfam" id="PF13041">
    <property type="entry name" value="PPR_2"/>
    <property type="match status" value="1"/>
</dbReference>
<accession>A0A699IKF6</accession>
<feature type="transmembrane region" description="Helical" evidence="3">
    <location>
        <begin position="83"/>
        <end position="101"/>
    </location>
</feature>
<dbReference type="InterPro" id="IPR046960">
    <property type="entry name" value="PPR_At4g14850-like_plant"/>
</dbReference>
<feature type="transmembrane region" description="Helical" evidence="3">
    <location>
        <begin position="53"/>
        <end position="76"/>
    </location>
</feature>
<dbReference type="AlphaFoldDB" id="A0A699IKF6"/>
<protein>
    <recommendedName>
        <fullName evidence="5">Pentatricopeptide repeat-containing protein</fullName>
    </recommendedName>
</protein>
<dbReference type="InterPro" id="IPR011990">
    <property type="entry name" value="TPR-like_helical_dom_sf"/>
</dbReference>
<comment type="caution">
    <text evidence="4">The sequence shown here is derived from an EMBL/GenBank/DDBJ whole genome shotgun (WGS) entry which is preliminary data.</text>
</comment>
<feature type="repeat" description="PPR" evidence="2">
    <location>
        <begin position="82"/>
        <end position="116"/>
    </location>
</feature>
<evidence type="ECO:0000256" key="3">
    <source>
        <dbReference type="SAM" id="Phobius"/>
    </source>
</evidence>
<gene>
    <name evidence="4" type="ORF">Tci_529676</name>
</gene>
<dbReference type="PROSITE" id="PS51375">
    <property type="entry name" value="PPR"/>
    <property type="match status" value="1"/>
</dbReference>
<dbReference type="NCBIfam" id="TIGR00756">
    <property type="entry name" value="PPR"/>
    <property type="match status" value="1"/>
</dbReference>
<dbReference type="InterPro" id="IPR002885">
    <property type="entry name" value="PPR_rpt"/>
</dbReference>
<keyword evidence="3" id="KW-0472">Membrane</keyword>
<dbReference type="PANTHER" id="PTHR47926">
    <property type="entry name" value="PENTATRICOPEPTIDE REPEAT-CONTAINING PROTEIN"/>
    <property type="match status" value="1"/>
</dbReference>
<evidence type="ECO:0000313" key="4">
    <source>
        <dbReference type="EMBL" id="GEZ57703.1"/>
    </source>
</evidence>
<organism evidence="4">
    <name type="scientific">Tanacetum cinerariifolium</name>
    <name type="common">Dalmatian daisy</name>
    <name type="synonym">Chrysanthemum cinerariifolium</name>
    <dbReference type="NCBI Taxonomy" id="118510"/>
    <lineage>
        <taxon>Eukaryota</taxon>
        <taxon>Viridiplantae</taxon>
        <taxon>Streptophyta</taxon>
        <taxon>Embryophyta</taxon>
        <taxon>Tracheophyta</taxon>
        <taxon>Spermatophyta</taxon>
        <taxon>Magnoliopsida</taxon>
        <taxon>eudicotyledons</taxon>
        <taxon>Gunneridae</taxon>
        <taxon>Pentapetalae</taxon>
        <taxon>asterids</taxon>
        <taxon>campanulids</taxon>
        <taxon>Asterales</taxon>
        <taxon>Asteraceae</taxon>
        <taxon>Asteroideae</taxon>
        <taxon>Anthemideae</taxon>
        <taxon>Anthemidinae</taxon>
        <taxon>Tanacetum</taxon>
    </lineage>
</organism>
<keyword evidence="3" id="KW-1133">Transmembrane helix</keyword>
<evidence type="ECO:0008006" key="5">
    <source>
        <dbReference type="Google" id="ProtNLM"/>
    </source>
</evidence>
<dbReference type="Gene3D" id="1.25.40.10">
    <property type="entry name" value="Tetratricopeptide repeat domain"/>
    <property type="match status" value="1"/>
</dbReference>
<evidence type="ECO:0000256" key="2">
    <source>
        <dbReference type="PROSITE-ProRule" id="PRU00708"/>
    </source>
</evidence>
<proteinExistence type="predicted"/>
<evidence type="ECO:0000256" key="1">
    <source>
        <dbReference type="ARBA" id="ARBA00022737"/>
    </source>
</evidence>
<keyword evidence="3" id="KW-0812">Transmembrane</keyword>
<dbReference type="GO" id="GO:0009451">
    <property type="term" value="P:RNA modification"/>
    <property type="evidence" value="ECO:0007669"/>
    <property type="project" value="InterPro"/>
</dbReference>
<feature type="transmembrane region" description="Helical" evidence="3">
    <location>
        <begin position="121"/>
        <end position="141"/>
    </location>
</feature>
<sequence length="164" mass="18665">MDALEAFKEMYGCGFVGKRGGVGSVCGRFGCEKVRKMIYVVCVVDERFEKSVFLYTGVGGLLLEGWDLFITFCIFYDMVDRNEVSWTTMIIGYVRICDYVMALDCFRRMQVEGIKANRVTLISVLPACVQLALLVLGKLFMERRREASERLSNCASILKEEEDN</sequence>
<name>A0A699IKF6_TANCI</name>
<keyword evidence="1" id="KW-0677">Repeat</keyword>
<dbReference type="EMBL" id="BKCJ010295957">
    <property type="protein sequence ID" value="GEZ57703.1"/>
    <property type="molecule type" value="Genomic_DNA"/>
</dbReference>
<dbReference type="PANTHER" id="PTHR47926:SF452">
    <property type="entry name" value="PENTATRICOPEPTIDE REPEAT-CONTAINING PROTEIN"/>
    <property type="match status" value="1"/>
</dbReference>
<reference evidence="4" key="1">
    <citation type="journal article" date="2019" name="Sci. Rep.">
        <title>Draft genome of Tanacetum cinerariifolium, the natural source of mosquito coil.</title>
        <authorList>
            <person name="Yamashiro T."/>
            <person name="Shiraishi A."/>
            <person name="Satake H."/>
            <person name="Nakayama K."/>
        </authorList>
    </citation>
    <scope>NUCLEOTIDE SEQUENCE</scope>
</reference>